<gene>
    <name evidence="2" type="ORF">SAMN06265374_1609</name>
</gene>
<dbReference type="Proteomes" id="UP001157914">
    <property type="component" value="Unassembled WGS sequence"/>
</dbReference>
<evidence type="ECO:0000313" key="3">
    <source>
        <dbReference type="Proteomes" id="UP001157914"/>
    </source>
</evidence>
<dbReference type="EMBL" id="FXTT01000002">
    <property type="protein sequence ID" value="SMP15598.1"/>
    <property type="molecule type" value="Genomic_DNA"/>
</dbReference>
<organism evidence="2 3">
    <name type="scientific">Roseibium denhamense</name>
    <dbReference type="NCBI Taxonomy" id="76305"/>
    <lineage>
        <taxon>Bacteria</taxon>
        <taxon>Pseudomonadati</taxon>
        <taxon>Pseudomonadota</taxon>
        <taxon>Alphaproteobacteria</taxon>
        <taxon>Hyphomicrobiales</taxon>
        <taxon>Stappiaceae</taxon>
        <taxon>Roseibium</taxon>
    </lineage>
</organism>
<sequence length="602" mass="60741">MSQGAGTVDVLTAREDQIGPAFWAGALVISFTAHLLILETGLLNVPGEDTEPPSPLEETDIVIESGGLIFEAVDNIDVVTAETAAPDAVPVISAPLDAAQNTQAVPIETVPDTGIQAERVAPETAEIADSTSDFQPVPLSEAPVAGQTAITAVTPVGQPDAAIAQPAPASNGIAQDLRPLEPLKPATGPAAGSPDVTPVQPFSADAQTTITAVRPVDGQPSTDQLVVIPSPQDSVAAEGAGTERPSGGVVGTNQPTALSPVVSSSAGVSVLRPAPVVVGVPDASTPVAAAAVDDPSKTPGEPIRPSNTAAVGATAPVIEGVGVPAGTATVIEPAGEQVAALPSAASTPSIPPSPSGGTSVQPAALPNDTPDAVTPSGVAGLDLMESAAAYVAAYQIGDCAHLSVTEVAADRASVTGFGAAIDPFISFDQHFKADNGFEAQIELRIVSRPQCVLLDTLGLTQGVEAPGLVTLDRSVVASGAMVRGIVERDLPLSRIAAAEAEGLVLNGNGPPELYLIDGAGQVHDGRAFLLPASNRVTAGGWKFQVPVTLMSAGDEETALILAIWNRTAERQPGSFGTVSSARIPDILRHPGVYSLTAFKVVR</sequence>
<evidence type="ECO:0000313" key="2">
    <source>
        <dbReference type="EMBL" id="SMP15598.1"/>
    </source>
</evidence>
<comment type="caution">
    <text evidence="2">The sequence shown here is derived from an EMBL/GenBank/DDBJ whole genome shotgun (WGS) entry which is preliminary data.</text>
</comment>
<evidence type="ECO:0000256" key="1">
    <source>
        <dbReference type="SAM" id="MobiDB-lite"/>
    </source>
</evidence>
<feature type="region of interest" description="Disordered" evidence="1">
    <location>
        <begin position="342"/>
        <end position="371"/>
    </location>
</feature>
<dbReference type="RefSeq" id="WP_155194593.1">
    <property type="nucleotide sequence ID" value="NZ_BAAAEA010000003.1"/>
</dbReference>
<accession>A0ABY1NQR7</accession>
<keyword evidence="3" id="KW-1185">Reference proteome</keyword>
<reference evidence="2 3" key="1">
    <citation type="submission" date="2017-05" db="EMBL/GenBank/DDBJ databases">
        <authorList>
            <person name="Varghese N."/>
            <person name="Submissions S."/>
        </authorList>
    </citation>
    <scope>NUCLEOTIDE SEQUENCE [LARGE SCALE GENOMIC DNA]</scope>
    <source>
        <strain evidence="2 3">DSM 15949</strain>
    </source>
</reference>
<feature type="region of interest" description="Disordered" evidence="1">
    <location>
        <begin position="233"/>
        <end position="252"/>
    </location>
</feature>
<protein>
    <submittedName>
        <fullName evidence="2">Uncharacterized protein</fullName>
    </submittedName>
</protein>
<proteinExistence type="predicted"/>
<name>A0ABY1NQR7_9HYPH</name>